<proteinExistence type="predicted"/>
<name>A0A937FC43_9BACT</name>
<dbReference type="Proteomes" id="UP000659388">
    <property type="component" value="Unassembled WGS sequence"/>
</dbReference>
<dbReference type="InterPro" id="IPR002577">
    <property type="entry name" value="HTH_HxlR"/>
</dbReference>
<dbReference type="GO" id="GO:0003677">
    <property type="term" value="F:DNA binding"/>
    <property type="evidence" value="ECO:0007669"/>
    <property type="project" value="UniProtKB-KW"/>
</dbReference>
<reference evidence="5" key="1">
    <citation type="submission" date="2021-01" db="EMBL/GenBank/DDBJ databases">
        <title>Fulvivirga kasyanovii gen. nov., sp nov., a novel member of the phylum Bacteroidetes isolated from seawater in a mussel farm.</title>
        <authorList>
            <person name="Zhao L.-H."/>
            <person name="Wang Z.-J."/>
        </authorList>
    </citation>
    <scope>NUCLEOTIDE SEQUENCE</scope>
    <source>
        <strain evidence="5">2943</strain>
    </source>
</reference>
<gene>
    <name evidence="5" type="ORF">JL102_22615</name>
</gene>
<comment type="caution">
    <text evidence="5">The sequence shown here is derived from an EMBL/GenBank/DDBJ whole genome shotgun (WGS) entry which is preliminary data.</text>
</comment>
<dbReference type="Gene3D" id="1.10.10.10">
    <property type="entry name" value="Winged helix-like DNA-binding domain superfamily/Winged helix DNA-binding domain"/>
    <property type="match status" value="1"/>
</dbReference>
<evidence type="ECO:0000259" key="4">
    <source>
        <dbReference type="PROSITE" id="PS51118"/>
    </source>
</evidence>
<dbReference type="InterPro" id="IPR036390">
    <property type="entry name" value="WH_DNA-bd_sf"/>
</dbReference>
<dbReference type="EMBL" id="JAESIY010000021">
    <property type="protein sequence ID" value="MBL3658957.1"/>
    <property type="molecule type" value="Genomic_DNA"/>
</dbReference>
<keyword evidence="3" id="KW-0804">Transcription</keyword>
<protein>
    <submittedName>
        <fullName evidence="5">Helix-turn-helix transcriptional regulator</fullName>
    </submittedName>
</protein>
<sequence length="105" mass="12198">MRKENSTNFINNVTLENFCNAHKVLSKISGRWKLSILFALSEKETNYSDFKVVLPDITDRILSKQLKELKIDGLIGNRKSKLESIYFLTDKGEEIMAVLRMFKKL</sequence>
<evidence type="ECO:0000256" key="1">
    <source>
        <dbReference type="ARBA" id="ARBA00023015"/>
    </source>
</evidence>
<dbReference type="PROSITE" id="PS51118">
    <property type="entry name" value="HTH_HXLR"/>
    <property type="match status" value="1"/>
</dbReference>
<dbReference type="InterPro" id="IPR036388">
    <property type="entry name" value="WH-like_DNA-bd_sf"/>
</dbReference>
<evidence type="ECO:0000313" key="6">
    <source>
        <dbReference type="Proteomes" id="UP000659388"/>
    </source>
</evidence>
<dbReference type="SUPFAM" id="SSF46785">
    <property type="entry name" value="Winged helix' DNA-binding domain"/>
    <property type="match status" value="1"/>
</dbReference>
<keyword evidence="2" id="KW-0238">DNA-binding</keyword>
<dbReference type="Pfam" id="PF01638">
    <property type="entry name" value="HxlR"/>
    <property type="match status" value="1"/>
</dbReference>
<feature type="domain" description="HTH hxlR-type" evidence="4">
    <location>
        <begin position="19"/>
        <end position="105"/>
    </location>
</feature>
<accession>A0A937FC43</accession>
<dbReference type="AlphaFoldDB" id="A0A937FC43"/>
<organism evidence="5 6">
    <name type="scientific">Fulvivirga sediminis</name>
    <dbReference type="NCBI Taxonomy" id="2803949"/>
    <lineage>
        <taxon>Bacteria</taxon>
        <taxon>Pseudomonadati</taxon>
        <taxon>Bacteroidota</taxon>
        <taxon>Cytophagia</taxon>
        <taxon>Cytophagales</taxon>
        <taxon>Fulvivirgaceae</taxon>
        <taxon>Fulvivirga</taxon>
    </lineage>
</organism>
<evidence type="ECO:0000256" key="2">
    <source>
        <dbReference type="ARBA" id="ARBA00023125"/>
    </source>
</evidence>
<dbReference type="PANTHER" id="PTHR33204">
    <property type="entry name" value="TRANSCRIPTIONAL REGULATOR, MARR FAMILY"/>
    <property type="match status" value="1"/>
</dbReference>
<keyword evidence="6" id="KW-1185">Reference proteome</keyword>
<keyword evidence="1" id="KW-0805">Transcription regulation</keyword>
<evidence type="ECO:0000313" key="5">
    <source>
        <dbReference type="EMBL" id="MBL3658957.1"/>
    </source>
</evidence>
<dbReference type="RefSeq" id="WP_202246751.1">
    <property type="nucleotide sequence ID" value="NZ_JAESIY010000021.1"/>
</dbReference>
<evidence type="ECO:0000256" key="3">
    <source>
        <dbReference type="ARBA" id="ARBA00023163"/>
    </source>
</evidence>